<reference evidence="2 3" key="1">
    <citation type="journal article" date="2010" name="BMC Genomics">
        <title>Metabolic flexibility revealed in the genome of the cyst-forming alpha-1 proteobacterium Rhodospirillum centenum.</title>
        <authorList>
            <person name="Lu Y.K."/>
            <person name="Marden J."/>
            <person name="Han M."/>
            <person name="Swingley W.D."/>
            <person name="Mastrian S.D."/>
            <person name="Chowdhury S.R."/>
            <person name="Hao J."/>
            <person name="Helmy T."/>
            <person name="Kim S."/>
            <person name="Kurdoglu A.A."/>
            <person name="Matthies H.J."/>
            <person name="Rollo D."/>
            <person name="Stothard P."/>
            <person name="Blankenship R.E."/>
            <person name="Bauer C.E."/>
            <person name="Touchman J.W."/>
        </authorList>
    </citation>
    <scope>NUCLEOTIDE SEQUENCE [LARGE SCALE GENOMIC DNA]</scope>
    <source>
        <strain evidence="3">ATCC 51521 / SW</strain>
    </source>
</reference>
<dbReference type="PANTHER" id="PTHR42899">
    <property type="entry name" value="SPERMATOGENESIS-ASSOCIATED PROTEIN 20"/>
    <property type="match status" value="1"/>
</dbReference>
<dbReference type="Gene3D" id="3.40.30.10">
    <property type="entry name" value="Glutaredoxin"/>
    <property type="match status" value="1"/>
</dbReference>
<dbReference type="OrthoDB" id="9762614at2"/>
<dbReference type="InterPro" id="IPR008928">
    <property type="entry name" value="6-hairpin_glycosidase_sf"/>
</dbReference>
<dbReference type="AlphaFoldDB" id="B6IV54"/>
<dbReference type="InterPro" id="IPR024705">
    <property type="entry name" value="Ssp411"/>
</dbReference>
<proteinExistence type="predicted"/>
<dbReference type="Pfam" id="PF03190">
    <property type="entry name" value="Thioredox_DsbH"/>
    <property type="match status" value="1"/>
</dbReference>
<dbReference type="HOGENOM" id="CLU_014051_4_0_5"/>
<dbReference type="CDD" id="cd02955">
    <property type="entry name" value="SSP411"/>
    <property type="match status" value="1"/>
</dbReference>
<dbReference type="Proteomes" id="UP000001591">
    <property type="component" value="Chromosome"/>
</dbReference>
<dbReference type="eggNOG" id="COG1331">
    <property type="taxonomic scope" value="Bacteria"/>
</dbReference>
<protein>
    <recommendedName>
        <fullName evidence="1">Spermatogenesis-associated protein 20-like TRX domain-containing protein</fullName>
    </recommendedName>
</protein>
<gene>
    <name evidence="2" type="ordered locus">RC1_2806</name>
</gene>
<dbReference type="EMBL" id="CP000613">
    <property type="protein sequence ID" value="ACJ00178.1"/>
    <property type="molecule type" value="Genomic_DNA"/>
</dbReference>
<dbReference type="PANTHER" id="PTHR42899:SF1">
    <property type="entry name" value="SPERMATOGENESIS-ASSOCIATED PROTEIN 20"/>
    <property type="match status" value="1"/>
</dbReference>
<organism evidence="2 3">
    <name type="scientific">Rhodospirillum centenum (strain ATCC 51521 / SW)</name>
    <dbReference type="NCBI Taxonomy" id="414684"/>
    <lineage>
        <taxon>Bacteria</taxon>
        <taxon>Pseudomonadati</taxon>
        <taxon>Pseudomonadota</taxon>
        <taxon>Alphaproteobacteria</taxon>
        <taxon>Rhodospirillales</taxon>
        <taxon>Rhodospirillaceae</taxon>
        <taxon>Rhodospirillum</taxon>
    </lineage>
</organism>
<dbReference type="Gene3D" id="1.50.10.10">
    <property type="match status" value="1"/>
</dbReference>
<dbReference type="GO" id="GO:0005975">
    <property type="term" value="P:carbohydrate metabolic process"/>
    <property type="evidence" value="ECO:0007669"/>
    <property type="project" value="InterPro"/>
</dbReference>
<evidence type="ECO:0000313" key="2">
    <source>
        <dbReference type="EMBL" id="ACJ00178.1"/>
    </source>
</evidence>
<dbReference type="SUPFAM" id="SSF48208">
    <property type="entry name" value="Six-hairpin glycosidases"/>
    <property type="match status" value="1"/>
</dbReference>
<keyword evidence="3" id="KW-1185">Reference proteome</keyword>
<accession>B6IV54</accession>
<dbReference type="InterPro" id="IPR004879">
    <property type="entry name" value="Ssp411-like_TRX"/>
</dbReference>
<dbReference type="STRING" id="414684.RC1_2806"/>
<name>B6IV54_RHOCS</name>
<evidence type="ECO:0000313" key="3">
    <source>
        <dbReference type="Proteomes" id="UP000001591"/>
    </source>
</evidence>
<sequence length="688" mass="75242">MADPANLLGQETSPYLLQHKDNPVHWMPWGPAAFARARAEGKPVLLSVGYAACHWCHVMAHESFEDPTIAAMMNDLFVNVKVDREERPDVDQIYQSALGLLGQQGGWPLTMFLTPEGEPFWGGTYFPPERRWGRPGFPDVLLGVSTTYRQEPDKVVRNTTALKDALHRLAQNRPGAGVDVDLLDEVAARLVQEVDPVHGGIGSAPKFPQTGIVELLWRAWKRTGREDCRAAVVTTLTQMSQGGIYDHLGGGYARYSTDQEWLVPHFEKMLYDNAQLIDLLTTVWQDTRDPLFEARVRETVGWVLREMVSEPGRPVGGGFAATLDADSEGEEGRFYVWTWAEVDRLLGDRAETFARAYDVTERGNWEGTTILNRLKRPEPGTPAEEGALAEMRAVLFQARGARVRPGWDDKVLADWNGLMIAALARAGAVFDEPDWIAAARRAYDFVRTHMQDADGRLWHSWRAGTLRHRGTLDDQAAMARAALALFEVTGDGTCVEQARRWAAVADAQFWDTESGGYFLTAADATDLIVRPRNAQDNAVPSGNGTMLGVLARLWLITGEEGWRRRADALVTAFGGEPGRNFFPLATFLNNVELLHRAVQVVVAGDPAAADTGALLRAVHGAGLPTLVLTPVTPGTALPDGHPAAGKGMVGGRAAAYVCRAMACSLPVTDPAALAALLREDRVTPPPAP</sequence>
<dbReference type="InterPro" id="IPR036249">
    <property type="entry name" value="Thioredoxin-like_sf"/>
</dbReference>
<evidence type="ECO:0000259" key="1">
    <source>
        <dbReference type="Pfam" id="PF03190"/>
    </source>
</evidence>
<feature type="domain" description="Spermatogenesis-associated protein 20-like TRX" evidence="1">
    <location>
        <begin position="6"/>
        <end position="166"/>
    </location>
</feature>
<dbReference type="PIRSF" id="PIRSF006402">
    <property type="entry name" value="UCP006402_thioredoxin"/>
    <property type="match status" value="1"/>
</dbReference>
<dbReference type="KEGG" id="rce:RC1_2806"/>
<dbReference type="RefSeq" id="WP_012567958.1">
    <property type="nucleotide sequence ID" value="NC_011420.2"/>
</dbReference>
<dbReference type="SUPFAM" id="SSF52833">
    <property type="entry name" value="Thioredoxin-like"/>
    <property type="match status" value="1"/>
</dbReference>
<dbReference type="InterPro" id="IPR012341">
    <property type="entry name" value="6hp_glycosidase-like_sf"/>
</dbReference>